<dbReference type="InterPro" id="IPR027430">
    <property type="entry name" value="Retinal_BS"/>
</dbReference>
<dbReference type="Proteomes" id="UP000711488">
    <property type="component" value="Unassembled WGS sequence"/>
</dbReference>
<keyword evidence="1" id="KW-1133">Transmembrane helix</keyword>
<reference evidence="2" key="1">
    <citation type="submission" date="2014-08" db="EMBL/GenBank/DDBJ databases">
        <authorList>
            <person name="Murali S."/>
            <person name="Richards S."/>
            <person name="Bandaranaike D."/>
            <person name="Bellair M."/>
            <person name="Blankenburg K."/>
            <person name="Chao H."/>
            <person name="Dinh H."/>
            <person name="Doddapaneni H."/>
            <person name="Dugan-Rocha S."/>
            <person name="Elkadiri S."/>
            <person name="Gnanaolivu R."/>
            <person name="Hughes D."/>
            <person name="Lee S."/>
            <person name="Li M."/>
            <person name="Ming W."/>
            <person name="Munidasa M."/>
            <person name="Muniz J."/>
            <person name="Nguyen L."/>
            <person name="Osuji N."/>
            <person name="Pu L.-L."/>
            <person name="Puazo M."/>
            <person name="Skinner E."/>
            <person name="Qu C."/>
            <person name="Quiroz J."/>
            <person name="Raj R."/>
            <person name="Weissenberger G."/>
            <person name="Xin Y."/>
            <person name="Zou X."/>
            <person name="Han Y."/>
            <person name="Worley K."/>
            <person name="Muzny D."/>
            <person name="Gibbs R."/>
        </authorList>
    </citation>
    <scope>NUCLEOTIDE SEQUENCE</scope>
    <source>
        <strain evidence="2">HAZT.00-mixed</strain>
        <tissue evidence="2">Whole organism</tissue>
    </source>
</reference>
<keyword evidence="1" id="KW-0472">Membrane</keyword>
<reference evidence="2" key="2">
    <citation type="journal article" date="2018" name="Environ. Sci. Technol.">
        <title>The Toxicogenome of Hyalella azteca: A Model for Sediment Ecotoxicology and Evolutionary Toxicology.</title>
        <authorList>
            <person name="Poynton H.C."/>
            <person name="Hasenbein S."/>
            <person name="Benoit J.B."/>
            <person name="Sepulveda M.S."/>
            <person name="Poelchau M.F."/>
            <person name="Hughes D.S.T."/>
            <person name="Murali S.C."/>
            <person name="Chen S."/>
            <person name="Glastad K.M."/>
            <person name="Goodisman M.A.D."/>
            <person name="Werren J.H."/>
            <person name="Vineis J.H."/>
            <person name="Bowen J.L."/>
            <person name="Friedrich M."/>
            <person name="Jones J."/>
            <person name="Robertson H.M."/>
            <person name="Feyereisen R."/>
            <person name="Mechler-Hickson A."/>
            <person name="Mathers N."/>
            <person name="Lee C.E."/>
            <person name="Colbourne J.K."/>
            <person name="Biales A."/>
            <person name="Johnston J.S."/>
            <person name="Wellborn G.A."/>
            <person name="Rosendale A.J."/>
            <person name="Cridge A.G."/>
            <person name="Munoz-Torres M.C."/>
            <person name="Bain P.A."/>
            <person name="Manny A.R."/>
            <person name="Major K.M."/>
            <person name="Lambert F.N."/>
            <person name="Vulpe C.D."/>
            <person name="Tuck P."/>
            <person name="Blalock B.J."/>
            <person name="Lin Y.Y."/>
            <person name="Smith M.E."/>
            <person name="Ochoa-Acuna H."/>
            <person name="Chen M.M."/>
            <person name="Childers C.P."/>
            <person name="Qu J."/>
            <person name="Dugan S."/>
            <person name="Lee S.L."/>
            <person name="Chao H."/>
            <person name="Dinh H."/>
            <person name="Han Y."/>
            <person name="Doddapaneni H."/>
            <person name="Worley K.C."/>
            <person name="Muzny D.M."/>
            <person name="Gibbs R.A."/>
            <person name="Richards S."/>
        </authorList>
    </citation>
    <scope>NUCLEOTIDE SEQUENCE</scope>
    <source>
        <strain evidence="2">HAZT.00-mixed</strain>
        <tissue evidence="2">Whole organism</tissue>
    </source>
</reference>
<name>A0A6A0H229_HYAAZ</name>
<dbReference type="Gene3D" id="1.20.1070.10">
    <property type="entry name" value="Rhodopsin 7-helix transmembrane proteins"/>
    <property type="match status" value="1"/>
</dbReference>
<organism evidence="2">
    <name type="scientific">Hyalella azteca</name>
    <name type="common">Amphipod</name>
    <dbReference type="NCBI Taxonomy" id="294128"/>
    <lineage>
        <taxon>Eukaryota</taxon>
        <taxon>Metazoa</taxon>
        <taxon>Ecdysozoa</taxon>
        <taxon>Arthropoda</taxon>
        <taxon>Crustacea</taxon>
        <taxon>Multicrustacea</taxon>
        <taxon>Malacostraca</taxon>
        <taxon>Eumalacostraca</taxon>
        <taxon>Peracarida</taxon>
        <taxon>Amphipoda</taxon>
        <taxon>Senticaudata</taxon>
        <taxon>Talitrida</taxon>
        <taxon>Talitroidea</taxon>
        <taxon>Hyalellidae</taxon>
        <taxon>Hyalella</taxon>
    </lineage>
</organism>
<comment type="caution">
    <text evidence="2">The sequence shown here is derived from an EMBL/GenBank/DDBJ whole genome shotgun (WGS) entry which is preliminary data.</text>
</comment>
<accession>A0A6A0H229</accession>
<gene>
    <name evidence="2" type="ORF">HAZT_HAZT008742</name>
</gene>
<reference evidence="2" key="3">
    <citation type="submission" date="2019-06" db="EMBL/GenBank/DDBJ databases">
        <authorList>
            <person name="Poynton C."/>
            <person name="Hasenbein S."/>
            <person name="Benoit J.B."/>
            <person name="Sepulveda M.S."/>
            <person name="Poelchau M.F."/>
            <person name="Murali S.C."/>
            <person name="Chen S."/>
            <person name="Glastad K.M."/>
            <person name="Werren J.H."/>
            <person name="Vineis J.H."/>
            <person name="Bowen J.L."/>
            <person name="Friedrich M."/>
            <person name="Jones J."/>
            <person name="Robertson H.M."/>
            <person name="Feyereisen R."/>
            <person name="Mechler-Hickson A."/>
            <person name="Mathers N."/>
            <person name="Lee C.E."/>
            <person name="Colbourne J.K."/>
            <person name="Biales A."/>
            <person name="Johnston J.S."/>
            <person name="Wellborn G.A."/>
            <person name="Rosendale A.J."/>
            <person name="Cridge A.G."/>
            <person name="Munoz-Torres M.C."/>
            <person name="Bain P.A."/>
            <person name="Manny A.R."/>
            <person name="Major K.M."/>
            <person name="Lambert F.N."/>
            <person name="Vulpe C.D."/>
            <person name="Tuck P."/>
            <person name="Blalock B.J."/>
            <person name="Lin Y.-Y."/>
            <person name="Smith M.E."/>
            <person name="Ochoa-Acuna H."/>
            <person name="Chen M.-J.M."/>
            <person name="Childers C.P."/>
            <person name="Qu J."/>
            <person name="Dugan S."/>
            <person name="Lee S.L."/>
            <person name="Chao H."/>
            <person name="Dinh H."/>
            <person name="Han Y."/>
            <person name="Doddapaneni H."/>
            <person name="Worley K.C."/>
            <person name="Muzny D.M."/>
            <person name="Gibbs R.A."/>
            <person name="Richards S."/>
        </authorList>
    </citation>
    <scope>NUCLEOTIDE SEQUENCE</scope>
    <source>
        <strain evidence="2">HAZT.00-mixed</strain>
        <tissue evidence="2">Whole organism</tissue>
    </source>
</reference>
<dbReference type="PROSITE" id="PS00238">
    <property type="entry name" value="OPSIN"/>
    <property type="match status" value="1"/>
</dbReference>
<protein>
    <recommendedName>
        <fullName evidence="3">G-protein coupled receptors family 1 profile domain-containing protein</fullName>
    </recommendedName>
</protein>
<proteinExistence type="predicted"/>
<evidence type="ECO:0000313" key="2">
    <source>
        <dbReference type="EMBL" id="KAA0194610.1"/>
    </source>
</evidence>
<dbReference type="SUPFAM" id="SSF81321">
    <property type="entry name" value="Family A G protein-coupled receptor-like"/>
    <property type="match status" value="1"/>
</dbReference>
<evidence type="ECO:0008006" key="3">
    <source>
        <dbReference type="Google" id="ProtNLM"/>
    </source>
</evidence>
<feature type="transmembrane region" description="Helical" evidence="1">
    <location>
        <begin position="20"/>
        <end position="40"/>
    </location>
</feature>
<dbReference type="EMBL" id="JQDR03010171">
    <property type="protein sequence ID" value="KAA0194610.1"/>
    <property type="molecule type" value="Genomic_DNA"/>
</dbReference>
<evidence type="ECO:0000256" key="1">
    <source>
        <dbReference type="SAM" id="Phobius"/>
    </source>
</evidence>
<keyword evidence="1" id="KW-0812">Transmembrane</keyword>
<sequence>MYLLMYLLTDQIRLTRIPGGLVLLWFCAWTPYAVVALLGITGHRSMLTPLAVVVPGLACKLAACVDPYVYALSHPRCKQNLSAGGIKETPARPAPRAVLLVVAAERASEDRRVRECLHPPVLAALLLLPLDRIHLITSVHLTIESEMPN</sequence>
<dbReference type="AlphaFoldDB" id="A0A6A0H229"/>